<dbReference type="InterPro" id="IPR013099">
    <property type="entry name" value="K_chnl_dom"/>
</dbReference>
<name>A0ABW1JY66_9NOCA</name>
<feature type="transmembrane region" description="Helical" evidence="1">
    <location>
        <begin position="147"/>
        <end position="169"/>
    </location>
</feature>
<feature type="transmembrane region" description="Helical" evidence="1">
    <location>
        <begin position="46"/>
        <end position="68"/>
    </location>
</feature>
<evidence type="ECO:0000313" key="3">
    <source>
        <dbReference type="EMBL" id="MFC6014215.1"/>
    </source>
</evidence>
<dbReference type="Pfam" id="PF07885">
    <property type="entry name" value="Ion_trans_2"/>
    <property type="match status" value="1"/>
</dbReference>
<dbReference type="SUPFAM" id="SSF81324">
    <property type="entry name" value="Voltage-gated potassium channels"/>
    <property type="match status" value="1"/>
</dbReference>
<reference evidence="4" key="1">
    <citation type="journal article" date="2019" name="Int. J. Syst. Evol. Microbiol.">
        <title>The Global Catalogue of Microorganisms (GCM) 10K type strain sequencing project: providing services to taxonomists for standard genome sequencing and annotation.</title>
        <authorList>
            <consortium name="The Broad Institute Genomics Platform"/>
            <consortium name="The Broad Institute Genome Sequencing Center for Infectious Disease"/>
            <person name="Wu L."/>
            <person name="Ma J."/>
        </authorList>
    </citation>
    <scope>NUCLEOTIDE SEQUENCE [LARGE SCALE GENOMIC DNA]</scope>
    <source>
        <strain evidence="4">CCUG 36956</strain>
    </source>
</reference>
<feature type="domain" description="Potassium channel" evidence="2">
    <location>
        <begin position="85"/>
        <end position="165"/>
    </location>
</feature>
<evidence type="ECO:0000256" key="1">
    <source>
        <dbReference type="SAM" id="Phobius"/>
    </source>
</evidence>
<keyword evidence="1" id="KW-0812">Transmembrane</keyword>
<feature type="transmembrane region" description="Helical" evidence="1">
    <location>
        <begin position="80"/>
        <end position="97"/>
    </location>
</feature>
<keyword evidence="3" id="KW-0813">Transport</keyword>
<dbReference type="EMBL" id="JBHSQN010000015">
    <property type="protein sequence ID" value="MFC6014215.1"/>
    <property type="molecule type" value="Genomic_DNA"/>
</dbReference>
<dbReference type="Gene3D" id="1.10.287.70">
    <property type="match status" value="1"/>
</dbReference>
<feature type="transmembrane region" description="Helical" evidence="1">
    <location>
        <begin position="117"/>
        <end position="135"/>
    </location>
</feature>
<gene>
    <name evidence="3" type="ORF">ACFP3H_24440</name>
</gene>
<keyword evidence="4" id="KW-1185">Reference proteome</keyword>
<sequence>MTRGRRIPAHAMRNGAVALCALLFYYTVPVGWVFDLDTWPGQVVGIVGFFVSVAGLAWLVWVSVEHFLRSPTAMGERIDGVLLVLCVVCVVFALVYYRMQQLHPNQFTGLETRTDALYYTLVTLATIGYGDIHAIGQGARIATMVQIVFDLVVLGTLLAIITSSVTGRIQAATRAMNELSDGGPDTTR</sequence>
<evidence type="ECO:0000259" key="2">
    <source>
        <dbReference type="Pfam" id="PF07885"/>
    </source>
</evidence>
<dbReference type="Proteomes" id="UP001596223">
    <property type="component" value="Unassembled WGS sequence"/>
</dbReference>
<dbReference type="RefSeq" id="WP_378609452.1">
    <property type="nucleotide sequence ID" value="NZ_JBHSQN010000015.1"/>
</dbReference>
<keyword evidence="1" id="KW-0472">Membrane</keyword>
<protein>
    <submittedName>
        <fullName evidence="3">Potassium channel family protein</fullName>
    </submittedName>
</protein>
<evidence type="ECO:0000313" key="4">
    <source>
        <dbReference type="Proteomes" id="UP001596223"/>
    </source>
</evidence>
<feature type="transmembrane region" description="Helical" evidence="1">
    <location>
        <begin position="12"/>
        <end position="34"/>
    </location>
</feature>
<keyword evidence="1" id="KW-1133">Transmembrane helix</keyword>
<comment type="caution">
    <text evidence="3">The sequence shown here is derived from an EMBL/GenBank/DDBJ whole genome shotgun (WGS) entry which is preliminary data.</text>
</comment>
<dbReference type="GO" id="GO:0034220">
    <property type="term" value="P:monoatomic ion transmembrane transport"/>
    <property type="evidence" value="ECO:0007669"/>
    <property type="project" value="UniProtKB-KW"/>
</dbReference>
<accession>A0ABW1JY66</accession>
<keyword evidence="3" id="KW-0407">Ion channel</keyword>
<organism evidence="3 4">
    <name type="scientific">Nocardia lasii</name>
    <dbReference type="NCBI Taxonomy" id="1616107"/>
    <lineage>
        <taxon>Bacteria</taxon>
        <taxon>Bacillati</taxon>
        <taxon>Actinomycetota</taxon>
        <taxon>Actinomycetes</taxon>
        <taxon>Mycobacteriales</taxon>
        <taxon>Nocardiaceae</taxon>
        <taxon>Nocardia</taxon>
    </lineage>
</organism>
<keyword evidence="3" id="KW-0406">Ion transport</keyword>
<proteinExistence type="predicted"/>